<protein>
    <submittedName>
        <fullName evidence="1">Uncharacterized protein</fullName>
    </submittedName>
</protein>
<accession>A0ACC2T1W4</accession>
<gene>
    <name evidence="1" type="ORF">DSO57_1028611</name>
</gene>
<sequence length="185" mass="20802">MLDLWSKISSYEQLVGDNPSSLLNLPSSLLFSGEIIVKSLTCNNLDFEFFDYALPNPMGEEMLTSSLPSLEKSNLVPLQVPVMPPLTPIRMPWLLTSLILMGFNTYFPQLSPVSSLWSPLQAAVPVLHWAASWWFVFLGWEPNLVSLAPLSFMGIQQQLIWWGCKSVYPSQGQGVLDHMVQQVVF</sequence>
<dbReference type="EMBL" id="QTSX02003733">
    <property type="protein sequence ID" value="KAJ9068436.1"/>
    <property type="molecule type" value="Genomic_DNA"/>
</dbReference>
<evidence type="ECO:0000313" key="2">
    <source>
        <dbReference type="Proteomes" id="UP001165960"/>
    </source>
</evidence>
<comment type="caution">
    <text evidence="1">The sequence shown here is derived from an EMBL/GenBank/DDBJ whole genome shotgun (WGS) entry which is preliminary data.</text>
</comment>
<organism evidence="1 2">
    <name type="scientific">Entomophthora muscae</name>
    <dbReference type="NCBI Taxonomy" id="34485"/>
    <lineage>
        <taxon>Eukaryota</taxon>
        <taxon>Fungi</taxon>
        <taxon>Fungi incertae sedis</taxon>
        <taxon>Zoopagomycota</taxon>
        <taxon>Entomophthoromycotina</taxon>
        <taxon>Entomophthoromycetes</taxon>
        <taxon>Entomophthorales</taxon>
        <taxon>Entomophthoraceae</taxon>
        <taxon>Entomophthora</taxon>
    </lineage>
</organism>
<reference evidence="1" key="1">
    <citation type="submission" date="2022-04" db="EMBL/GenBank/DDBJ databases">
        <title>Genome of the entomopathogenic fungus Entomophthora muscae.</title>
        <authorList>
            <person name="Elya C."/>
            <person name="Lovett B.R."/>
            <person name="Lee E."/>
            <person name="Macias A.M."/>
            <person name="Hajek A.E."/>
            <person name="De Bivort B.L."/>
            <person name="Kasson M.T."/>
            <person name="De Fine Licht H.H."/>
            <person name="Stajich J.E."/>
        </authorList>
    </citation>
    <scope>NUCLEOTIDE SEQUENCE</scope>
    <source>
        <strain evidence="1">Berkeley</strain>
    </source>
</reference>
<keyword evidence="2" id="KW-1185">Reference proteome</keyword>
<proteinExistence type="predicted"/>
<dbReference type="Proteomes" id="UP001165960">
    <property type="component" value="Unassembled WGS sequence"/>
</dbReference>
<name>A0ACC2T1W4_9FUNG</name>
<evidence type="ECO:0000313" key="1">
    <source>
        <dbReference type="EMBL" id="KAJ9068436.1"/>
    </source>
</evidence>